<dbReference type="SMART" id="SM00267">
    <property type="entry name" value="GGDEF"/>
    <property type="match status" value="1"/>
</dbReference>
<evidence type="ECO:0000313" key="3">
    <source>
        <dbReference type="EMBL" id="MFC5447693.1"/>
    </source>
</evidence>
<keyword evidence="1" id="KW-0812">Transmembrane</keyword>
<comment type="caution">
    <text evidence="3">The sequence shown here is derived from an EMBL/GenBank/DDBJ whole genome shotgun (WGS) entry which is preliminary data.</text>
</comment>
<feature type="transmembrane region" description="Helical" evidence="1">
    <location>
        <begin position="183"/>
        <end position="203"/>
    </location>
</feature>
<dbReference type="Gene3D" id="3.30.70.270">
    <property type="match status" value="1"/>
</dbReference>
<accession>A0ABW0K2P8</accession>
<protein>
    <submittedName>
        <fullName evidence="3">GGDEF domain-containing protein</fullName>
    </submittedName>
</protein>
<gene>
    <name evidence="3" type="ORF">ACFPOG_05450</name>
</gene>
<dbReference type="InterPro" id="IPR043128">
    <property type="entry name" value="Rev_trsase/Diguanyl_cyclase"/>
</dbReference>
<evidence type="ECO:0000259" key="2">
    <source>
        <dbReference type="PROSITE" id="PS50887"/>
    </source>
</evidence>
<dbReference type="PROSITE" id="PS50887">
    <property type="entry name" value="GGDEF"/>
    <property type="match status" value="1"/>
</dbReference>
<sequence>MTLNIRTQIFISIFLSVFISLVTFISVNYIIGKRTALHDQIVSKHKVIVSLLELQKETAYSDDAGAYLLMADDLKDINYIQQRYNLSRLKAKSLFQLLKSEASSAADIKEILHMEQSYTKYFYLLEDSFHLKEAGNVRAAQDQDIANLIDPTLHLLSQFIDRKVAESDMLEHSFEKSKTIANMVSLFSAISSVLLFILACFWVNKMNVMNTILAEQKDKIKYLAYHDALTGVGNRRLIAEKIKEAIEVSKVNDSKMAIFLFDLDGFKGVNDTFGHDIGDELLIKVAKRVQFALNEKDTLARLGGDEFIILALYVDETTAAKIAQRIINKIKEPFHVLNKQVKVSASVGVSIFPNDGDNFEKLIKSADHAMYRAKKSGKDQFFMTLV</sequence>
<feature type="domain" description="GGDEF" evidence="2">
    <location>
        <begin position="254"/>
        <end position="386"/>
    </location>
</feature>
<evidence type="ECO:0000256" key="1">
    <source>
        <dbReference type="SAM" id="Phobius"/>
    </source>
</evidence>
<dbReference type="CDD" id="cd01949">
    <property type="entry name" value="GGDEF"/>
    <property type="match status" value="1"/>
</dbReference>
<feature type="transmembrane region" description="Helical" evidence="1">
    <location>
        <begin position="9"/>
        <end position="31"/>
    </location>
</feature>
<organism evidence="3 4">
    <name type="scientific">Paenibacillus aestuarii</name>
    <dbReference type="NCBI Taxonomy" id="516965"/>
    <lineage>
        <taxon>Bacteria</taxon>
        <taxon>Bacillati</taxon>
        <taxon>Bacillota</taxon>
        <taxon>Bacilli</taxon>
        <taxon>Bacillales</taxon>
        <taxon>Paenibacillaceae</taxon>
        <taxon>Paenibacillus</taxon>
    </lineage>
</organism>
<keyword evidence="1" id="KW-1133">Transmembrane helix</keyword>
<dbReference type="InterPro" id="IPR029787">
    <property type="entry name" value="Nucleotide_cyclase"/>
</dbReference>
<dbReference type="SUPFAM" id="SSF55073">
    <property type="entry name" value="Nucleotide cyclase"/>
    <property type="match status" value="1"/>
</dbReference>
<dbReference type="NCBIfam" id="TIGR00254">
    <property type="entry name" value="GGDEF"/>
    <property type="match status" value="1"/>
</dbReference>
<dbReference type="InterPro" id="IPR000160">
    <property type="entry name" value="GGDEF_dom"/>
</dbReference>
<dbReference type="InterPro" id="IPR052163">
    <property type="entry name" value="DGC-Regulatory_Protein"/>
</dbReference>
<evidence type="ECO:0000313" key="4">
    <source>
        <dbReference type="Proteomes" id="UP001596044"/>
    </source>
</evidence>
<keyword evidence="1" id="KW-0472">Membrane</keyword>
<dbReference type="Pfam" id="PF00990">
    <property type="entry name" value="GGDEF"/>
    <property type="match status" value="1"/>
</dbReference>
<dbReference type="PANTHER" id="PTHR46663">
    <property type="entry name" value="DIGUANYLATE CYCLASE DGCT-RELATED"/>
    <property type="match status" value="1"/>
</dbReference>
<dbReference type="PANTHER" id="PTHR46663:SF3">
    <property type="entry name" value="SLL0267 PROTEIN"/>
    <property type="match status" value="1"/>
</dbReference>
<dbReference type="Proteomes" id="UP001596044">
    <property type="component" value="Unassembled WGS sequence"/>
</dbReference>
<name>A0ABW0K2P8_9BACL</name>
<proteinExistence type="predicted"/>
<dbReference type="RefSeq" id="WP_270877433.1">
    <property type="nucleotide sequence ID" value="NZ_JAQFVF010000001.1"/>
</dbReference>
<reference evidence="4" key="1">
    <citation type="journal article" date="2019" name="Int. J. Syst. Evol. Microbiol.">
        <title>The Global Catalogue of Microorganisms (GCM) 10K type strain sequencing project: providing services to taxonomists for standard genome sequencing and annotation.</title>
        <authorList>
            <consortium name="The Broad Institute Genomics Platform"/>
            <consortium name="The Broad Institute Genome Sequencing Center for Infectious Disease"/>
            <person name="Wu L."/>
            <person name="Ma J."/>
        </authorList>
    </citation>
    <scope>NUCLEOTIDE SEQUENCE [LARGE SCALE GENOMIC DNA]</scope>
    <source>
        <strain evidence="4">KACC 11904</strain>
    </source>
</reference>
<keyword evidence="4" id="KW-1185">Reference proteome</keyword>
<dbReference type="EMBL" id="JBHSMJ010000009">
    <property type="protein sequence ID" value="MFC5447693.1"/>
    <property type="molecule type" value="Genomic_DNA"/>
</dbReference>